<dbReference type="GeneID" id="56905981"/>
<keyword evidence="1" id="KW-0472">Membrane</keyword>
<organism evidence="2 3">
    <name type="scientific">Gluconobacter oxydans DSM 3504</name>
    <dbReference type="NCBI Taxonomy" id="1288313"/>
    <lineage>
        <taxon>Bacteria</taxon>
        <taxon>Pseudomonadati</taxon>
        <taxon>Pseudomonadota</taxon>
        <taxon>Alphaproteobacteria</taxon>
        <taxon>Acetobacterales</taxon>
        <taxon>Acetobacteraceae</taxon>
        <taxon>Gluconobacter</taxon>
    </lineage>
</organism>
<feature type="transmembrane region" description="Helical" evidence="1">
    <location>
        <begin position="63"/>
        <end position="81"/>
    </location>
</feature>
<dbReference type="EMBL" id="CP004373">
    <property type="protein sequence ID" value="AHK71641.1"/>
    <property type="molecule type" value="Genomic_DNA"/>
</dbReference>
<dbReference type="RefSeq" id="WP_011253169.1">
    <property type="nucleotide sequence ID" value="NZ_CP004373.1"/>
</dbReference>
<dbReference type="Proteomes" id="UP000031656">
    <property type="component" value="Chromosome"/>
</dbReference>
<accession>A0A067Z3K0</accession>
<name>A0A067Z3K0_GLUOY</name>
<proteinExistence type="predicted"/>
<evidence type="ECO:0000256" key="1">
    <source>
        <dbReference type="SAM" id="Phobius"/>
    </source>
</evidence>
<gene>
    <name evidence="2" type="ORF">GLS_c17640</name>
</gene>
<protein>
    <submittedName>
        <fullName evidence="2">Uncharacterized protein</fullName>
    </submittedName>
</protein>
<evidence type="ECO:0000313" key="2">
    <source>
        <dbReference type="EMBL" id="AHK71641.1"/>
    </source>
</evidence>
<feature type="transmembrane region" description="Helical" evidence="1">
    <location>
        <begin position="39"/>
        <end position="57"/>
    </location>
</feature>
<dbReference type="AlphaFoldDB" id="A0A067Z3K0"/>
<keyword evidence="1" id="KW-1133">Transmembrane helix</keyword>
<dbReference type="KEGG" id="goy:GLS_c17640"/>
<dbReference type="HOGENOM" id="CLU_2329781_0_0_5"/>
<keyword evidence="1" id="KW-0812">Transmembrane</keyword>
<evidence type="ECO:0000313" key="3">
    <source>
        <dbReference type="Proteomes" id="UP000031656"/>
    </source>
</evidence>
<reference evidence="2 3" key="1">
    <citation type="journal article" date="2015" name="Appl. Microbiol. Biotechnol.">
        <title>The consequence of an additional NADH dehydrogenase paralog on the growth of Gluconobacter oxydans DSM3504.</title>
        <authorList>
            <person name="Kostner D."/>
            <person name="Luchterhand B."/>
            <person name="Junker A."/>
            <person name="Volland S."/>
            <person name="Daniel R."/>
            <person name="Buchs J."/>
            <person name="Liebl W."/>
            <person name="Ehrenreich A."/>
        </authorList>
    </citation>
    <scope>NUCLEOTIDE SEQUENCE [LARGE SCALE GENOMIC DNA]</scope>
    <source>
        <strain evidence="2">DSM 3504</strain>
    </source>
</reference>
<sequence>MRKPEANAIALCPVCRQPMRPTSEKCPSCGAERHYGPRVVESAVCAFAGMVLLAALSTLLLPISLWTIMFAAIGLVAGFLFSHNRFSGDRWLK</sequence>